<sequence>MDNKGPAQQQPMQYSEKTAAVGGDQWNNGLFDCFTGEDNLCLKATFCPCFVYGKTQARMRDPSLAGYERFNTDCMLWCGVQSCCGLGWIFNVMSRSDLRQRFGIQGGGLGDCCTAFCCTCCSMIQNEKEVIGRSSGAVNGGYVQPQGMVAQPQYPQ</sequence>
<name>A0A1L7WTL6_9HELO</name>
<dbReference type="EMBL" id="FJOG01000007">
    <property type="protein sequence ID" value="CZR56083.1"/>
    <property type="molecule type" value="Genomic_DNA"/>
</dbReference>
<gene>
    <name evidence="1" type="ORF">PAC_05971</name>
</gene>
<dbReference type="AlphaFoldDB" id="A0A1L7WTL6"/>
<organism evidence="1 2">
    <name type="scientific">Phialocephala subalpina</name>
    <dbReference type="NCBI Taxonomy" id="576137"/>
    <lineage>
        <taxon>Eukaryota</taxon>
        <taxon>Fungi</taxon>
        <taxon>Dikarya</taxon>
        <taxon>Ascomycota</taxon>
        <taxon>Pezizomycotina</taxon>
        <taxon>Leotiomycetes</taxon>
        <taxon>Helotiales</taxon>
        <taxon>Mollisiaceae</taxon>
        <taxon>Phialocephala</taxon>
        <taxon>Phialocephala fortinii species complex</taxon>
    </lineage>
</organism>
<dbReference type="Proteomes" id="UP000184330">
    <property type="component" value="Unassembled WGS sequence"/>
</dbReference>
<accession>A0A1L7WTL6</accession>
<keyword evidence="2" id="KW-1185">Reference proteome</keyword>
<dbReference type="OrthoDB" id="1045822at2759"/>
<reference evidence="1 2" key="1">
    <citation type="submission" date="2016-03" db="EMBL/GenBank/DDBJ databases">
        <authorList>
            <person name="Ploux O."/>
        </authorList>
    </citation>
    <scope>NUCLEOTIDE SEQUENCE [LARGE SCALE GENOMIC DNA]</scope>
    <source>
        <strain evidence="1 2">UAMH 11012</strain>
    </source>
</reference>
<dbReference type="PANTHER" id="PTHR15907">
    <property type="entry name" value="DUF614 FAMILY PROTEIN-RELATED"/>
    <property type="match status" value="1"/>
</dbReference>
<dbReference type="InterPro" id="IPR006461">
    <property type="entry name" value="PLAC_motif_containing"/>
</dbReference>
<proteinExistence type="predicted"/>
<dbReference type="NCBIfam" id="TIGR01571">
    <property type="entry name" value="A_thal_Cys_rich"/>
    <property type="match status" value="1"/>
</dbReference>
<protein>
    <submittedName>
        <fullName evidence="1">Related to DUF614 domain protein</fullName>
    </submittedName>
</protein>
<evidence type="ECO:0000313" key="1">
    <source>
        <dbReference type="EMBL" id="CZR56083.1"/>
    </source>
</evidence>
<dbReference type="STRING" id="576137.A0A1L7WTL6"/>
<evidence type="ECO:0000313" key="2">
    <source>
        <dbReference type="Proteomes" id="UP000184330"/>
    </source>
</evidence>
<dbReference type="Pfam" id="PF04749">
    <property type="entry name" value="PLAC8"/>
    <property type="match status" value="1"/>
</dbReference>